<feature type="binding site" description="axial binding residue" evidence="23">
    <location>
        <position position="468"/>
    </location>
    <ligand>
        <name>heme b</name>
        <dbReference type="ChEBI" id="CHEBI:60344"/>
    </ligand>
    <ligandPart>
        <name>Fe</name>
        <dbReference type="ChEBI" id="CHEBI:18248"/>
    </ligandPart>
</feature>
<evidence type="ECO:0000256" key="8">
    <source>
        <dbReference type="ARBA" id="ARBA00022529"/>
    </source>
</evidence>
<dbReference type="GO" id="GO:0006979">
    <property type="term" value="P:response to oxidative stress"/>
    <property type="evidence" value="ECO:0007669"/>
    <property type="project" value="InterPro"/>
</dbReference>
<evidence type="ECO:0000256" key="3">
    <source>
        <dbReference type="ARBA" id="ARBA00004613"/>
    </source>
</evidence>
<evidence type="ECO:0000256" key="21">
    <source>
        <dbReference type="ARBA" id="ARBA00047922"/>
    </source>
</evidence>
<dbReference type="InterPro" id="IPR037120">
    <property type="entry name" value="Haem_peroxidase_sf_animal"/>
</dbReference>
<dbReference type="CTD" id="4025"/>
<keyword evidence="7" id="KW-0964">Secreted</keyword>
<dbReference type="PANTHER" id="PTHR11475">
    <property type="entry name" value="OXIDASE/PEROXIDASE"/>
    <property type="match status" value="1"/>
</dbReference>
<feature type="chain" id="PRO_5038908803" description="Lactoperoxidase" evidence="24">
    <location>
        <begin position="27"/>
        <end position="712"/>
    </location>
</feature>
<comment type="catalytic activity">
    <reaction evidence="20">
        <text>thiocyanate + H2O2 + H(+) = hypothiocyanous acid + H2O</text>
        <dbReference type="Rhea" id="RHEA:69416"/>
        <dbReference type="ChEBI" id="CHEBI:15377"/>
        <dbReference type="ChEBI" id="CHEBI:15378"/>
        <dbReference type="ChEBI" id="CHEBI:16240"/>
        <dbReference type="ChEBI" id="CHEBI:18022"/>
        <dbReference type="ChEBI" id="CHEBI:133907"/>
    </reaction>
    <physiologicalReaction direction="left-to-right" evidence="20">
        <dbReference type="Rhea" id="RHEA:69417"/>
    </physiologicalReaction>
</comment>
<evidence type="ECO:0000256" key="18">
    <source>
        <dbReference type="ARBA" id="ARBA00023157"/>
    </source>
</evidence>
<evidence type="ECO:0000256" key="20">
    <source>
        <dbReference type="ARBA" id="ARBA00047735"/>
    </source>
</evidence>
<evidence type="ECO:0000256" key="14">
    <source>
        <dbReference type="ARBA" id="ARBA00022837"/>
    </source>
</evidence>
<sequence length="712" mass="80426">MRVLLHFPALLASLTLLQAAVSPTSAQTTIATAISDAVNQAKVQVNKAFLDSRTRLKTSMSSQRPTTRQLIEYLKHAKGQTRSAIRKGQVWEESLKRLRQNSTLTNVTDLSQGLDFLFHEVGCAVSFPVVTCDKNSPYRSITGDCNNRRNPALGAANRALARWLPAEYEDGLSLPFGWTPGKTRNGFSLPLAREVSNQIFGYLNEEGVLDPNTSLLFMQWGQIVDHDLDFAPDTELGSSEYSKTQCDKYCIQEDNCFPIMFPPKDPKVKTQGKCMSFFRAGFVCPTSPYKSLTREQINAPTSFLDASFVYGSEWSLARRLLNLSSPLGLLAVNQEFSDHGLPYLPFDSKKPTPCEVINTTARVPCFLAGDSRASEQILLATSHTLFLREHNRLARELKRLNPHWDGDILYQEARKILGAFLQIVTFRDYLPIVLGEEMQKQISPYRGYSESVDPRISNVFTFAFRFGHLEIPSTVSRLDENYQPWGLEPELPLHTLFFNTWRMVRDGGIDPLVRGLLAKKSKLMDQNKMMTGELRNKLFRPPQKIHGHDLAAINIQRGRDHGLPAYNSWRSFCDLSQPKTMEELNTVLKNEMLAKKLLDLYGTPDNIDFWMGAIAEPMVEGGRVGPLLACLLGKQFQQIRDGDRFWWENPGVFTKEQRDALRKVSFSRLVCDNTHITKVPLNPFQANSYPQGFVDCSVIDKLDLSPWASVGK</sequence>
<organism evidence="25 26">
    <name type="scientific">Chrysochloris asiatica</name>
    <name type="common">Cape golden mole</name>
    <dbReference type="NCBI Taxonomy" id="185453"/>
    <lineage>
        <taxon>Eukaryota</taxon>
        <taxon>Metazoa</taxon>
        <taxon>Chordata</taxon>
        <taxon>Craniata</taxon>
        <taxon>Vertebrata</taxon>
        <taxon>Euteleostomi</taxon>
        <taxon>Mammalia</taxon>
        <taxon>Eutheria</taxon>
        <taxon>Afrotheria</taxon>
        <taxon>Chrysochloridae</taxon>
        <taxon>Chrysochlorinae</taxon>
        <taxon>Chrysochloris</taxon>
    </lineage>
</organism>
<keyword evidence="16 23" id="KW-0408">Iron</keyword>
<evidence type="ECO:0000313" key="26">
    <source>
        <dbReference type="RefSeq" id="XP_006833701.1"/>
    </source>
</evidence>
<evidence type="ECO:0000256" key="2">
    <source>
        <dbReference type="ARBA" id="ARBA00004496"/>
    </source>
</evidence>
<keyword evidence="18" id="KW-1015">Disulfide bond</keyword>
<evidence type="ECO:0000256" key="19">
    <source>
        <dbReference type="ARBA" id="ARBA00034001"/>
    </source>
</evidence>
<dbReference type="GO" id="GO:0005737">
    <property type="term" value="C:cytoplasm"/>
    <property type="evidence" value="ECO:0007669"/>
    <property type="project" value="UniProtKB-SubCell"/>
</dbReference>
<dbReference type="InterPro" id="IPR019791">
    <property type="entry name" value="Haem_peroxidase_animal"/>
</dbReference>
<keyword evidence="25" id="KW-1185">Reference proteome</keyword>
<evidence type="ECO:0000256" key="24">
    <source>
        <dbReference type="SAM" id="SignalP"/>
    </source>
</evidence>
<evidence type="ECO:0000256" key="11">
    <source>
        <dbReference type="ARBA" id="ARBA00022617"/>
    </source>
</evidence>
<evidence type="ECO:0000256" key="23">
    <source>
        <dbReference type="PIRSR" id="PIRSR619791-2"/>
    </source>
</evidence>
<name>A0A9B0T435_CHRAS</name>
<evidence type="ECO:0000256" key="9">
    <source>
        <dbReference type="ARBA" id="ARBA00022553"/>
    </source>
</evidence>
<dbReference type="FunFam" id="1.10.640.10:FF:000001">
    <property type="entry name" value="Peroxidasin homolog"/>
    <property type="match status" value="1"/>
</dbReference>
<dbReference type="SUPFAM" id="SSF48113">
    <property type="entry name" value="Heme-dependent peroxidases"/>
    <property type="match status" value="1"/>
</dbReference>
<evidence type="ECO:0000256" key="16">
    <source>
        <dbReference type="ARBA" id="ARBA00023004"/>
    </source>
</evidence>
<dbReference type="Gene3D" id="1.10.640.10">
    <property type="entry name" value="Haem peroxidase domain superfamily, animal type"/>
    <property type="match status" value="1"/>
</dbReference>
<comment type="subcellular location">
    <subcellularLocation>
        <location evidence="2">Cytoplasm</location>
    </subcellularLocation>
    <subcellularLocation>
        <location evidence="3">Secreted</location>
    </subcellularLocation>
</comment>
<dbReference type="OrthoDB" id="823504at2759"/>
<dbReference type="AlphaFoldDB" id="A0A9B0T435"/>
<feature type="signal peptide" evidence="24">
    <location>
        <begin position="1"/>
        <end position="26"/>
    </location>
</feature>
<dbReference type="Proteomes" id="UP000504623">
    <property type="component" value="Unplaced"/>
</dbReference>
<evidence type="ECO:0000313" key="25">
    <source>
        <dbReference type="Proteomes" id="UP000504623"/>
    </source>
</evidence>
<reference evidence="26" key="1">
    <citation type="submission" date="2025-08" db="UniProtKB">
        <authorList>
            <consortium name="RefSeq"/>
        </authorList>
    </citation>
    <scope>IDENTIFICATION</scope>
    <source>
        <tissue evidence="26">Spleen</tissue>
    </source>
</reference>
<evidence type="ECO:0000256" key="10">
    <source>
        <dbReference type="ARBA" id="ARBA00022559"/>
    </source>
</evidence>
<dbReference type="GO" id="GO:0140825">
    <property type="term" value="F:lactoperoxidase activity"/>
    <property type="evidence" value="ECO:0007669"/>
    <property type="project" value="UniProtKB-EC"/>
</dbReference>
<evidence type="ECO:0000256" key="15">
    <source>
        <dbReference type="ARBA" id="ARBA00023002"/>
    </source>
</evidence>
<dbReference type="Pfam" id="PF03098">
    <property type="entry name" value="An_peroxidase"/>
    <property type="match status" value="1"/>
</dbReference>
<dbReference type="EC" id="1.11.1.7" evidence="4"/>
<dbReference type="GO" id="GO:0046872">
    <property type="term" value="F:metal ion binding"/>
    <property type="evidence" value="ECO:0007669"/>
    <property type="project" value="UniProtKB-KW"/>
</dbReference>
<dbReference type="GO" id="GO:0020037">
    <property type="term" value="F:heme binding"/>
    <property type="evidence" value="ECO:0007669"/>
    <property type="project" value="InterPro"/>
</dbReference>
<proteinExistence type="inferred from homology"/>
<evidence type="ECO:0000256" key="4">
    <source>
        <dbReference type="ARBA" id="ARBA00012313"/>
    </source>
</evidence>
<dbReference type="GO" id="GO:0005615">
    <property type="term" value="C:extracellular space"/>
    <property type="evidence" value="ECO:0007669"/>
    <property type="project" value="TreeGrafter"/>
</dbReference>
<dbReference type="RefSeq" id="XP_006833701.1">
    <property type="nucleotide sequence ID" value="XM_006833638.1"/>
</dbReference>
<evidence type="ECO:0000256" key="6">
    <source>
        <dbReference type="ARBA" id="ARBA00022490"/>
    </source>
</evidence>
<accession>A0A9B0T435</accession>
<keyword evidence="11 23" id="KW-0349">Heme</keyword>
<comment type="catalytic activity">
    <reaction evidence="19">
        <text>2 a phenolic donor + H2O2 = 2 a phenolic radical donor + 2 H2O</text>
        <dbReference type="Rhea" id="RHEA:56136"/>
        <dbReference type="ChEBI" id="CHEBI:15377"/>
        <dbReference type="ChEBI" id="CHEBI:16240"/>
        <dbReference type="ChEBI" id="CHEBI:139520"/>
        <dbReference type="ChEBI" id="CHEBI:139521"/>
        <dbReference type="EC" id="1.11.1.7"/>
    </reaction>
    <physiologicalReaction direction="left-to-right" evidence="19">
        <dbReference type="Rhea" id="RHEA:56137"/>
    </physiologicalReaction>
</comment>
<keyword evidence="14" id="KW-0106">Calcium</keyword>
<dbReference type="GO" id="GO:0036393">
    <property type="term" value="F:thiocyanate peroxidase activity"/>
    <property type="evidence" value="ECO:0007669"/>
    <property type="project" value="TreeGrafter"/>
</dbReference>
<keyword evidence="6" id="KW-0963">Cytoplasm</keyword>
<dbReference type="InterPro" id="IPR010255">
    <property type="entry name" value="Haem_peroxidase_sf"/>
</dbReference>
<keyword evidence="13 24" id="KW-0732">Signal</keyword>
<keyword evidence="12 23" id="KW-0479">Metal-binding</keyword>
<dbReference type="CDD" id="cd09824">
    <property type="entry name" value="myeloperoxidase_like"/>
    <property type="match status" value="1"/>
</dbReference>
<protein>
    <recommendedName>
        <fullName evidence="5">Lactoperoxidase</fullName>
        <ecNumber evidence="4">1.11.1.7</ecNumber>
    </recommendedName>
</protein>
<dbReference type="PROSITE" id="PS50292">
    <property type="entry name" value="PEROXIDASE_3"/>
    <property type="match status" value="1"/>
</dbReference>
<keyword evidence="9" id="KW-0597">Phosphoprotein</keyword>
<evidence type="ECO:0000256" key="22">
    <source>
        <dbReference type="ARBA" id="ARBA00061342"/>
    </source>
</evidence>
<dbReference type="PANTHER" id="PTHR11475:SF67">
    <property type="entry name" value="LACTOPEROXIDASE"/>
    <property type="match status" value="1"/>
</dbReference>
<keyword evidence="17" id="KW-0944">Nitration</keyword>
<dbReference type="PRINTS" id="PR00457">
    <property type="entry name" value="ANPEROXIDASE"/>
</dbReference>
<comment type="similarity">
    <text evidence="22">Belongs to the peroxidase family. XPO subfamily.</text>
</comment>
<gene>
    <name evidence="26" type="primary">LPO</name>
</gene>
<comment type="catalytic activity">
    <reaction evidence="21">
        <text>iodide + H2O2 = hypoiodite + H2O</text>
        <dbReference type="Rhea" id="RHEA:69420"/>
        <dbReference type="ChEBI" id="CHEBI:15377"/>
        <dbReference type="ChEBI" id="CHEBI:16240"/>
        <dbReference type="ChEBI" id="CHEBI:16382"/>
        <dbReference type="ChEBI" id="CHEBI:29232"/>
    </reaction>
    <physiologicalReaction direction="left-to-right" evidence="21">
        <dbReference type="Rhea" id="RHEA:69421"/>
    </physiologicalReaction>
</comment>
<dbReference type="GO" id="GO:0042742">
    <property type="term" value="P:defense response to bacterium"/>
    <property type="evidence" value="ECO:0007669"/>
    <property type="project" value="TreeGrafter"/>
</dbReference>
<evidence type="ECO:0000256" key="5">
    <source>
        <dbReference type="ARBA" id="ARBA00017050"/>
    </source>
</evidence>
<keyword evidence="8" id="KW-0929">Antimicrobial</keyword>
<keyword evidence="10" id="KW-0575">Peroxidase</keyword>
<evidence type="ECO:0000256" key="13">
    <source>
        <dbReference type="ARBA" id="ARBA00022729"/>
    </source>
</evidence>
<evidence type="ECO:0000256" key="12">
    <source>
        <dbReference type="ARBA" id="ARBA00022723"/>
    </source>
</evidence>
<evidence type="ECO:0000256" key="17">
    <source>
        <dbReference type="ARBA" id="ARBA00023074"/>
    </source>
</evidence>
<keyword evidence="15" id="KW-0560">Oxidoreductase</keyword>
<evidence type="ECO:0000256" key="1">
    <source>
        <dbReference type="ARBA" id="ARBA00001970"/>
    </source>
</evidence>
<evidence type="ECO:0000256" key="7">
    <source>
        <dbReference type="ARBA" id="ARBA00022525"/>
    </source>
</evidence>
<dbReference type="GeneID" id="102810784"/>
<comment type="cofactor">
    <cofactor evidence="1">
        <name>heme b</name>
        <dbReference type="ChEBI" id="CHEBI:60344"/>
    </cofactor>
</comment>